<dbReference type="Pfam" id="PF00512">
    <property type="entry name" value="HisKA"/>
    <property type="match status" value="1"/>
</dbReference>
<dbReference type="InterPro" id="IPR036890">
    <property type="entry name" value="HATPase_C_sf"/>
</dbReference>
<dbReference type="CDD" id="cd00075">
    <property type="entry name" value="HATPase"/>
    <property type="match status" value="1"/>
</dbReference>
<reference evidence="12" key="2">
    <citation type="submission" date="2023-07" db="EMBL/GenBank/DDBJ databases">
        <title>Sorghum-associated microbial communities from plants grown in Nebraska, USA.</title>
        <authorList>
            <person name="Schachtman D."/>
        </authorList>
    </citation>
    <scope>NUCLEOTIDE SEQUENCE</scope>
    <source>
        <strain evidence="12">DS2795</strain>
    </source>
</reference>
<protein>
    <recommendedName>
        <fullName evidence="3">histidine kinase</fullName>
        <ecNumber evidence="3">2.7.13.3</ecNumber>
    </recommendedName>
</protein>
<dbReference type="InterPro" id="IPR004358">
    <property type="entry name" value="Sig_transdc_His_kin-like_C"/>
</dbReference>
<keyword evidence="8" id="KW-0472">Membrane</keyword>
<evidence type="ECO:0000256" key="5">
    <source>
        <dbReference type="ARBA" id="ARBA00022679"/>
    </source>
</evidence>
<name>A0A250DE42_9BURK</name>
<dbReference type="PANTHER" id="PTHR43711:SF1">
    <property type="entry name" value="HISTIDINE KINASE 1"/>
    <property type="match status" value="1"/>
</dbReference>
<dbReference type="SMART" id="SM00387">
    <property type="entry name" value="HATPase_c"/>
    <property type="match status" value="1"/>
</dbReference>
<proteinExistence type="predicted"/>
<dbReference type="PRINTS" id="PR00344">
    <property type="entry name" value="BCTRLSENSOR"/>
</dbReference>
<dbReference type="InterPro" id="IPR050736">
    <property type="entry name" value="Sensor_HK_Regulatory"/>
</dbReference>
<dbReference type="InterPro" id="IPR036097">
    <property type="entry name" value="HisK_dim/P_sf"/>
</dbReference>
<dbReference type="AlphaFoldDB" id="A0A250DE42"/>
<evidence type="ECO:0000259" key="9">
    <source>
        <dbReference type="PROSITE" id="PS50109"/>
    </source>
</evidence>
<comment type="subcellular location">
    <subcellularLocation>
        <location evidence="2">Membrane</location>
    </subcellularLocation>
</comment>
<dbReference type="SUPFAM" id="SSF47384">
    <property type="entry name" value="Homodimeric domain of signal transducing histidine kinase"/>
    <property type="match status" value="1"/>
</dbReference>
<dbReference type="Gene3D" id="3.30.565.10">
    <property type="entry name" value="Histidine kinase-like ATPase, C-terminal domain"/>
    <property type="match status" value="1"/>
</dbReference>
<keyword evidence="8" id="KW-0812">Transmembrane</keyword>
<keyword evidence="5 12" id="KW-0808">Transferase</keyword>
<dbReference type="EC" id="2.7.13.3" evidence="3"/>
<gene>
    <name evidence="11" type="ORF">CKY39_04850</name>
    <name evidence="12" type="ORF">J2W25_000927</name>
</gene>
<reference evidence="11 13" key="1">
    <citation type="submission" date="2017-09" db="EMBL/GenBank/DDBJ databases">
        <title>The diverse metabolic capabilities of V. boronicumulans make it an excellent choice for continued studies on novel biodegradation.</title>
        <authorList>
            <person name="Sun S."/>
        </authorList>
    </citation>
    <scope>NUCLEOTIDE SEQUENCE [LARGE SCALE GENOMIC DNA]</scope>
    <source>
        <strain evidence="11 13">J1</strain>
    </source>
</reference>
<feature type="domain" description="Histidine kinase" evidence="9">
    <location>
        <begin position="259"/>
        <end position="475"/>
    </location>
</feature>
<feature type="transmembrane region" description="Helical" evidence="8">
    <location>
        <begin position="183"/>
        <end position="202"/>
    </location>
</feature>
<dbReference type="GO" id="GO:0016020">
    <property type="term" value="C:membrane"/>
    <property type="evidence" value="ECO:0007669"/>
    <property type="project" value="UniProtKB-SubCell"/>
</dbReference>
<dbReference type="Proteomes" id="UP000217154">
    <property type="component" value="Chromosome"/>
</dbReference>
<feature type="domain" description="HAMP" evidence="10">
    <location>
        <begin position="199"/>
        <end position="251"/>
    </location>
</feature>
<keyword evidence="4" id="KW-0597">Phosphoprotein</keyword>
<evidence type="ECO:0000256" key="1">
    <source>
        <dbReference type="ARBA" id="ARBA00000085"/>
    </source>
</evidence>
<dbReference type="GeneID" id="82270544"/>
<keyword evidence="7" id="KW-0902">Two-component regulatory system</keyword>
<comment type="catalytic activity">
    <reaction evidence="1">
        <text>ATP + protein L-histidine = ADP + protein N-phospho-L-histidine.</text>
        <dbReference type="EC" id="2.7.13.3"/>
    </reaction>
</comment>
<dbReference type="KEGG" id="vbo:CKY39_04850"/>
<evidence type="ECO:0000259" key="10">
    <source>
        <dbReference type="PROSITE" id="PS50885"/>
    </source>
</evidence>
<dbReference type="EMBL" id="CP023284">
    <property type="protein sequence ID" value="ATA52616.1"/>
    <property type="molecule type" value="Genomic_DNA"/>
</dbReference>
<accession>A0A250DE42</accession>
<evidence type="ECO:0000256" key="7">
    <source>
        <dbReference type="ARBA" id="ARBA00023012"/>
    </source>
</evidence>
<dbReference type="PROSITE" id="PS50885">
    <property type="entry name" value="HAMP"/>
    <property type="match status" value="1"/>
</dbReference>
<sequence length="475" mass="52235">MAKRPSVRGSFQQLLLFAFLLITALLVGVALRSVLQYDALVTQSRDAAARALRLSGASQSLAERSAAMERAGRQSLVLNDAVLRRRFDEAAREAHQVLERLERNGLPAAGIDMWRSQLGVIEGLLGGSPDSALARESTMAMQFRELDALNTNIAQQAQFLIETQNDALAKRIENARRRLMREVVAASVLAVSLALAFGIWLARPFKRLENAIVGLGQNRLDEPIDIRGPADVRRVSQQLEWLRLRLTELDADKARFLRHVSHELKTPLAALREGVSLLEDGVTGPLNPAQLEVAQILQQNTVSLQNQIEALLRFNAAAFEARELRRERTELLPLIEEQIEAQRLQWQAHGLRVRAEGEPIALTVDRTKLGTAIANLLSNAIRFSAAGGVITLAVSGTPEAVHIDVCDAGPGIAVNDRDRIFEPFFRGERQPEHTVKGTGIGLSIVQEYIAAHGGRIALLPDGPGARFRIELPRTT</sequence>
<evidence type="ECO:0000313" key="11">
    <source>
        <dbReference type="EMBL" id="ATA52616.1"/>
    </source>
</evidence>
<dbReference type="SMART" id="SM00388">
    <property type="entry name" value="HisKA"/>
    <property type="match status" value="1"/>
</dbReference>
<dbReference type="Proteomes" id="UP001244295">
    <property type="component" value="Unassembled WGS sequence"/>
</dbReference>
<dbReference type="GO" id="GO:0000155">
    <property type="term" value="F:phosphorelay sensor kinase activity"/>
    <property type="evidence" value="ECO:0007669"/>
    <property type="project" value="InterPro"/>
</dbReference>
<evidence type="ECO:0000256" key="2">
    <source>
        <dbReference type="ARBA" id="ARBA00004370"/>
    </source>
</evidence>
<keyword evidence="8" id="KW-1133">Transmembrane helix</keyword>
<dbReference type="InterPro" id="IPR003594">
    <property type="entry name" value="HATPase_dom"/>
</dbReference>
<evidence type="ECO:0000256" key="8">
    <source>
        <dbReference type="SAM" id="Phobius"/>
    </source>
</evidence>
<keyword evidence="6 11" id="KW-0418">Kinase</keyword>
<dbReference type="InterPro" id="IPR003661">
    <property type="entry name" value="HisK_dim/P_dom"/>
</dbReference>
<dbReference type="Pfam" id="PF02518">
    <property type="entry name" value="HATPase_c"/>
    <property type="match status" value="1"/>
</dbReference>
<dbReference type="PROSITE" id="PS50109">
    <property type="entry name" value="HIS_KIN"/>
    <property type="match status" value="1"/>
</dbReference>
<organism evidence="11 13">
    <name type="scientific">Variovorax boronicumulans</name>
    <dbReference type="NCBI Taxonomy" id="436515"/>
    <lineage>
        <taxon>Bacteria</taxon>
        <taxon>Pseudomonadati</taxon>
        <taxon>Pseudomonadota</taxon>
        <taxon>Betaproteobacteria</taxon>
        <taxon>Burkholderiales</taxon>
        <taxon>Comamonadaceae</taxon>
        <taxon>Variovorax</taxon>
    </lineage>
</organism>
<dbReference type="InterPro" id="IPR005467">
    <property type="entry name" value="His_kinase_dom"/>
</dbReference>
<evidence type="ECO:0000256" key="4">
    <source>
        <dbReference type="ARBA" id="ARBA00022553"/>
    </source>
</evidence>
<dbReference type="CDD" id="cd00082">
    <property type="entry name" value="HisKA"/>
    <property type="match status" value="1"/>
</dbReference>
<evidence type="ECO:0000313" key="13">
    <source>
        <dbReference type="Proteomes" id="UP000217154"/>
    </source>
</evidence>
<evidence type="ECO:0000256" key="6">
    <source>
        <dbReference type="ARBA" id="ARBA00022777"/>
    </source>
</evidence>
<evidence type="ECO:0000313" key="12">
    <source>
        <dbReference type="EMBL" id="MDP9921912.1"/>
    </source>
</evidence>
<dbReference type="EMBL" id="JAUSRR010000002">
    <property type="protein sequence ID" value="MDP9921912.1"/>
    <property type="molecule type" value="Genomic_DNA"/>
</dbReference>
<dbReference type="RefSeq" id="WP_095743632.1">
    <property type="nucleotide sequence ID" value="NZ_BKDH01000002.1"/>
</dbReference>
<evidence type="ECO:0000256" key="3">
    <source>
        <dbReference type="ARBA" id="ARBA00012438"/>
    </source>
</evidence>
<dbReference type="SUPFAM" id="SSF55874">
    <property type="entry name" value="ATPase domain of HSP90 chaperone/DNA topoisomerase II/histidine kinase"/>
    <property type="match status" value="1"/>
</dbReference>
<dbReference type="PANTHER" id="PTHR43711">
    <property type="entry name" value="TWO-COMPONENT HISTIDINE KINASE"/>
    <property type="match status" value="1"/>
</dbReference>
<dbReference type="InterPro" id="IPR003660">
    <property type="entry name" value="HAMP_dom"/>
</dbReference>
<dbReference type="Gene3D" id="1.10.287.130">
    <property type="match status" value="1"/>
</dbReference>